<proteinExistence type="inferred from homology"/>
<evidence type="ECO:0000256" key="2">
    <source>
        <dbReference type="ARBA" id="ARBA00022722"/>
    </source>
</evidence>
<dbReference type="InterPro" id="IPR032466">
    <property type="entry name" value="Metal_Hydrolase"/>
</dbReference>
<keyword evidence="3 7" id="KW-0479">Metal-binding</keyword>
<organism evidence="8 9">
    <name type="scientific">Dreissena polymorpha</name>
    <name type="common">Zebra mussel</name>
    <name type="synonym">Mytilus polymorpha</name>
    <dbReference type="NCBI Taxonomy" id="45954"/>
    <lineage>
        <taxon>Eukaryota</taxon>
        <taxon>Metazoa</taxon>
        <taxon>Spiralia</taxon>
        <taxon>Lophotrochozoa</taxon>
        <taxon>Mollusca</taxon>
        <taxon>Bivalvia</taxon>
        <taxon>Autobranchia</taxon>
        <taxon>Heteroconchia</taxon>
        <taxon>Euheterodonta</taxon>
        <taxon>Imparidentia</taxon>
        <taxon>Neoheterodontei</taxon>
        <taxon>Myida</taxon>
        <taxon>Dreissenoidea</taxon>
        <taxon>Dreissenidae</taxon>
        <taxon>Dreissena</taxon>
    </lineage>
</organism>
<sequence>MAAPMKRCFRMIDIGANLTDPVFRGLYRGKQHHEDDFLDMLKRAKDVGVEKIMVTAGCLKDAKEACELVSKHEDIYTTIGCHPTRCSEFEKSGDPDGYMNQLLDIAAQNKQKIVAVGEFGLDYDRLQFCPKDTQLKYFEHQFEMVEQLQLPLFLHSRNAAEDFSAIIRRHRDKIKGGVVHSFTGTKEEAADILDQGLFIGINGCSLKTQDNIDAMCSIPTDRIMIETDAPWCDIRSTHASGKLVQTQFPSRKSDKWQKGCCVKSRNEPANIIQVLEVIAAARKEDITEMANTIFENTRKMFFPDSSH</sequence>
<dbReference type="InterPro" id="IPR018228">
    <property type="entry name" value="DNase_TatD-rel_CS"/>
</dbReference>
<accession>A0A9D3YBA8</accession>
<evidence type="ECO:0000256" key="1">
    <source>
        <dbReference type="ARBA" id="ARBA00009275"/>
    </source>
</evidence>
<evidence type="ECO:0000256" key="5">
    <source>
        <dbReference type="ARBA" id="ARBA00039767"/>
    </source>
</evidence>
<dbReference type="Gene3D" id="3.20.20.140">
    <property type="entry name" value="Metal-dependent hydrolases"/>
    <property type="match status" value="1"/>
</dbReference>
<feature type="binding site" evidence="7">
    <location>
        <position position="228"/>
    </location>
    <ligand>
        <name>a divalent metal cation</name>
        <dbReference type="ChEBI" id="CHEBI:60240"/>
        <label>1</label>
    </ligand>
</feature>
<reference evidence="8" key="1">
    <citation type="journal article" date="2019" name="bioRxiv">
        <title>The Genome of the Zebra Mussel, Dreissena polymorpha: A Resource for Invasive Species Research.</title>
        <authorList>
            <person name="McCartney M.A."/>
            <person name="Auch B."/>
            <person name="Kono T."/>
            <person name="Mallez S."/>
            <person name="Zhang Y."/>
            <person name="Obille A."/>
            <person name="Becker A."/>
            <person name="Abrahante J.E."/>
            <person name="Garbe J."/>
            <person name="Badalamenti J.P."/>
            <person name="Herman A."/>
            <person name="Mangelson H."/>
            <person name="Liachko I."/>
            <person name="Sullivan S."/>
            <person name="Sone E.D."/>
            <person name="Koren S."/>
            <person name="Silverstein K.A.T."/>
            <person name="Beckman K.B."/>
            <person name="Gohl D.M."/>
        </authorList>
    </citation>
    <scope>NUCLEOTIDE SEQUENCE</scope>
    <source>
        <strain evidence="8">Duluth1</strain>
        <tissue evidence="8">Whole animal</tissue>
    </source>
</reference>
<dbReference type="PANTHER" id="PTHR10060:SF15">
    <property type="entry name" value="DEOXYRIBONUCLEASE TATDN1"/>
    <property type="match status" value="1"/>
</dbReference>
<dbReference type="CDD" id="cd01310">
    <property type="entry name" value="TatD_DNAse"/>
    <property type="match status" value="1"/>
</dbReference>
<dbReference type="PANTHER" id="PTHR10060">
    <property type="entry name" value="TATD FAMILY DEOXYRIBONUCLEASE"/>
    <property type="match status" value="1"/>
</dbReference>
<dbReference type="GO" id="GO:0046872">
    <property type="term" value="F:metal ion binding"/>
    <property type="evidence" value="ECO:0007669"/>
    <property type="project" value="UniProtKB-KW"/>
</dbReference>
<comment type="function">
    <text evidence="6">Deoxyribonuclease which catalyzes (in vitro) the decatenation of kinetoplast DNA, which are circular DNA catenated to each other, producing linear DNA molecules. Plays an important role in chromosomal segregation and cell cycle progression during eye development probably via its DNA decatenation activity.</text>
</comment>
<evidence type="ECO:0000256" key="7">
    <source>
        <dbReference type="PIRSR" id="PIRSR005902-1"/>
    </source>
</evidence>
<dbReference type="PIRSF" id="PIRSF005902">
    <property type="entry name" value="DNase_TatD"/>
    <property type="match status" value="1"/>
</dbReference>
<dbReference type="AlphaFoldDB" id="A0A9D3YBA8"/>
<dbReference type="PROSITE" id="PS01090">
    <property type="entry name" value="TATD_2"/>
    <property type="match status" value="1"/>
</dbReference>
<gene>
    <name evidence="8" type="ORF">DPMN_082739</name>
</gene>
<dbReference type="EMBL" id="JAIWYP010000016">
    <property type="protein sequence ID" value="KAH3695282.1"/>
    <property type="molecule type" value="Genomic_DNA"/>
</dbReference>
<dbReference type="FunFam" id="3.20.20.140:FF:000040">
    <property type="entry name" value="Putative tatD related deoxyribonuclease"/>
    <property type="match status" value="1"/>
</dbReference>
<keyword evidence="2" id="KW-0540">Nuclease</keyword>
<name>A0A9D3YBA8_DREPO</name>
<comment type="caution">
    <text evidence="8">The sequence shown here is derived from an EMBL/GenBank/DDBJ whole genome shotgun (WGS) entry which is preliminary data.</text>
</comment>
<reference evidence="8" key="2">
    <citation type="submission" date="2020-11" db="EMBL/GenBank/DDBJ databases">
        <authorList>
            <person name="McCartney M.A."/>
            <person name="Auch B."/>
            <person name="Kono T."/>
            <person name="Mallez S."/>
            <person name="Becker A."/>
            <person name="Gohl D.M."/>
            <person name="Silverstein K.A.T."/>
            <person name="Koren S."/>
            <person name="Bechman K.B."/>
            <person name="Herman A."/>
            <person name="Abrahante J.E."/>
            <person name="Garbe J."/>
        </authorList>
    </citation>
    <scope>NUCLEOTIDE SEQUENCE</scope>
    <source>
        <strain evidence="8">Duluth1</strain>
        <tissue evidence="8">Whole animal</tissue>
    </source>
</reference>
<keyword evidence="9" id="KW-1185">Reference proteome</keyword>
<dbReference type="GO" id="GO:0008296">
    <property type="term" value="F:3'-5'-DNA exonuclease activity"/>
    <property type="evidence" value="ECO:0007669"/>
    <property type="project" value="TreeGrafter"/>
</dbReference>
<dbReference type="SUPFAM" id="SSF51556">
    <property type="entry name" value="Metallo-dependent hydrolases"/>
    <property type="match status" value="1"/>
</dbReference>
<dbReference type="InterPro" id="IPR001130">
    <property type="entry name" value="TatD-like"/>
</dbReference>
<feature type="binding site" evidence="7">
    <location>
        <position position="180"/>
    </location>
    <ligand>
        <name>a divalent metal cation</name>
        <dbReference type="ChEBI" id="CHEBI:60240"/>
        <label>2</label>
    </ligand>
</feature>
<feature type="binding site" evidence="7">
    <location>
        <position position="155"/>
    </location>
    <ligand>
        <name>a divalent metal cation</name>
        <dbReference type="ChEBI" id="CHEBI:60240"/>
        <label>2</label>
    </ligand>
</feature>
<feature type="binding site" evidence="7">
    <location>
        <position position="118"/>
    </location>
    <ligand>
        <name>a divalent metal cation</name>
        <dbReference type="ChEBI" id="CHEBI:60240"/>
        <label>1</label>
    </ligand>
</feature>
<comment type="similarity">
    <text evidence="1">Belongs to the metallo-dependent hydrolases superfamily. TatD-type hydrolase family.</text>
</comment>
<dbReference type="Pfam" id="PF01026">
    <property type="entry name" value="TatD_DNase"/>
    <property type="match status" value="1"/>
</dbReference>
<keyword evidence="4" id="KW-0378">Hydrolase</keyword>
<evidence type="ECO:0000313" key="9">
    <source>
        <dbReference type="Proteomes" id="UP000828390"/>
    </source>
</evidence>
<dbReference type="Proteomes" id="UP000828390">
    <property type="component" value="Unassembled WGS sequence"/>
</dbReference>
<evidence type="ECO:0000256" key="3">
    <source>
        <dbReference type="ARBA" id="ARBA00022723"/>
    </source>
</evidence>
<evidence type="ECO:0000256" key="4">
    <source>
        <dbReference type="ARBA" id="ARBA00022801"/>
    </source>
</evidence>
<protein>
    <recommendedName>
        <fullName evidence="5">Deoxyribonuclease TATDN1</fullName>
    </recommendedName>
</protein>
<dbReference type="InterPro" id="IPR050891">
    <property type="entry name" value="TatD-type_Hydrolase"/>
</dbReference>
<dbReference type="GO" id="GO:0005829">
    <property type="term" value="C:cytosol"/>
    <property type="evidence" value="ECO:0007669"/>
    <property type="project" value="TreeGrafter"/>
</dbReference>
<evidence type="ECO:0000256" key="6">
    <source>
        <dbReference type="ARBA" id="ARBA00045223"/>
    </source>
</evidence>
<evidence type="ECO:0000313" key="8">
    <source>
        <dbReference type="EMBL" id="KAH3695282.1"/>
    </source>
</evidence>